<feature type="compositionally biased region" description="Basic and acidic residues" evidence="1">
    <location>
        <begin position="75"/>
        <end position="86"/>
    </location>
</feature>
<dbReference type="Proteomes" id="UP001177023">
    <property type="component" value="Unassembled WGS sequence"/>
</dbReference>
<feature type="compositionally biased region" description="Low complexity" evidence="1">
    <location>
        <begin position="599"/>
        <end position="618"/>
    </location>
</feature>
<gene>
    <name evidence="2" type="ORF">MSPICULIGERA_LOCUS19040</name>
</gene>
<feature type="compositionally biased region" description="Pro residues" evidence="1">
    <location>
        <begin position="626"/>
        <end position="641"/>
    </location>
</feature>
<feature type="compositionally biased region" description="Polar residues" evidence="1">
    <location>
        <begin position="122"/>
        <end position="136"/>
    </location>
</feature>
<keyword evidence="3" id="KW-1185">Reference proteome</keyword>
<feature type="compositionally biased region" description="Basic residues" evidence="1">
    <location>
        <begin position="87"/>
        <end position="97"/>
    </location>
</feature>
<feature type="region of interest" description="Disordered" evidence="1">
    <location>
        <begin position="509"/>
        <end position="534"/>
    </location>
</feature>
<sequence length="651" mass="71977">MSLKGRSQLAVNASALDLAYDEAEAYIRNAQEQLSRSFHELVCIDYSSPAINPSALPLQRRKSAHELSSSKQRARLPDPGKADEPPRRKRFTRKSRKLSLVERPQIVQFGDGSSSDEELSDRTLQQNVGLSRSTDALSLRPIHPFDERSPQSRAQLPRGPAARRANRRQAQRAASKEAPINNLYANRSMSVRDLNGLDLDFNSQENVTRWASQILAELDSLPSSRLDLTDAGREDSKKRLYEDNLSPLSSSVTRSPAATPPVKRHTVFLSGDEFHDRVLNNNRGLSASEMHLPTVPNPFLQSSMSRLSMSLLAQQTHDSSNDCTPRATPCHRSLETICSEDRSRSETVETLKAEPMLPAGSDQPPKMSERNNNQGRSQLQPTIPIRSYGLSPLRNSKGQDGPFPYETSPSARGKNSLRSPIEEKIARRRNPELVLAQKKEAAMAPSKNADGSAVTYPSIPNMIADWEHKSRGERTNRNDPGVRQYKLAAADARLQNSISELSRRMNTKLKGKQCDVTGTSVQSSATEMAGGHGEKDLLERWKKEAECRFRNSTVVPDRTVNHVISSLIEAAESSRNDTLERPPELSGAENGAQVAQDVSTQTSPFSLSRSSSFDWISSPNETPTNRFPPPKTTPTAPPPTAPITALRTYPA</sequence>
<feature type="compositionally biased region" description="Basic and acidic residues" evidence="1">
    <location>
        <begin position="339"/>
        <end position="352"/>
    </location>
</feature>
<dbReference type="AlphaFoldDB" id="A0AA36G678"/>
<protein>
    <submittedName>
        <fullName evidence="2">Uncharacterized protein</fullName>
    </submittedName>
</protein>
<dbReference type="EMBL" id="CATQJA010002662">
    <property type="protein sequence ID" value="CAJ0580864.1"/>
    <property type="molecule type" value="Genomic_DNA"/>
</dbReference>
<feature type="compositionally biased region" description="Polar residues" evidence="1">
    <location>
        <begin position="370"/>
        <end position="381"/>
    </location>
</feature>
<feature type="compositionally biased region" description="Basic and acidic residues" evidence="1">
    <location>
        <begin position="572"/>
        <end position="583"/>
    </location>
</feature>
<comment type="caution">
    <text evidence="2">The sequence shown here is derived from an EMBL/GenBank/DDBJ whole genome shotgun (WGS) entry which is preliminary data.</text>
</comment>
<organism evidence="2 3">
    <name type="scientific">Mesorhabditis spiculigera</name>
    <dbReference type="NCBI Taxonomy" id="96644"/>
    <lineage>
        <taxon>Eukaryota</taxon>
        <taxon>Metazoa</taxon>
        <taxon>Ecdysozoa</taxon>
        <taxon>Nematoda</taxon>
        <taxon>Chromadorea</taxon>
        <taxon>Rhabditida</taxon>
        <taxon>Rhabditina</taxon>
        <taxon>Rhabditomorpha</taxon>
        <taxon>Rhabditoidea</taxon>
        <taxon>Rhabditidae</taxon>
        <taxon>Mesorhabditinae</taxon>
        <taxon>Mesorhabditis</taxon>
    </lineage>
</organism>
<name>A0AA36G678_9BILA</name>
<feature type="compositionally biased region" description="Polar residues" evidence="1">
    <location>
        <begin position="516"/>
        <end position="526"/>
    </location>
</feature>
<evidence type="ECO:0000256" key="1">
    <source>
        <dbReference type="SAM" id="MobiDB-lite"/>
    </source>
</evidence>
<accession>A0AA36G678</accession>
<evidence type="ECO:0000313" key="2">
    <source>
        <dbReference type="EMBL" id="CAJ0580864.1"/>
    </source>
</evidence>
<feature type="region of interest" description="Disordered" evidence="1">
    <location>
        <begin position="572"/>
        <end position="651"/>
    </location>
</feature>
<evidence type="ECO:0000313" key="3">
    <source>
        <dbReference type="Proteomes" id="UP001177023"/>
    </source>
</evidence>
<reference evidence="2" key="1">
    <citation type="submission" date="2023-06" db="EMBL/GenBank/DDBJ databases">
        <authorList>
            <person name="Delattre M."/>
        </authorList>
    </citation>
    <scope>NUCLEOTIDE SEQUENCE</scope>
    <source>
        <strain evidence="2">AF72</strain>
    </source>
</reference>
<feature type="region of interest" description="Disordered" evidence="1">
    <location>
        <begin position="339"/>
        <end position="423"/>
    </location>
</feature>
<feature type="region of interest" description="Disordered" evidence="1">
    <location>
        <begin position="59"/>
        <end position="181"/>
    </location>
</feature>
<feature type="non-terminal residue" evidence="2">
    <location>
        <position position="1"/>
    </location>
</feature>
<proteinExistence type="predicted"/>